<dbReference type="EMBL" id="FJVC01000212">
    <property type="protein sequence ID" value="CZT45366.1"/>
    <property type="molecule type" value="Genomic_DNA"/>
</dbReference>
<gene>
    <name evidence="2" type="ORF">RSE6_05672</name>
</gene>
<name>A0A1E1M8E2_RHYSE</name>
<sequence>MFFRACFEAERNMIINRQSEESTAYWKCTLLTNPSTGWGSTPGKSQRPRAEERNTETETENENENEIPVSASGLLVVQCPDDNGPAKAVRRNMPDPLPEAFPRRREHFSRTRCGKLAFDRTDSTIKPRLSICISSHTEDRGVSVCEAACCHPDSWDEEIARAHDGLGVGVAFSDPSSGGKRGGTWDVRAWGTSTLQSRPALHLEMRRDSMLHTPR</sequence>
<accession>A0A1E1M8E2</accession>
<evidence type="ECO:0000313" key="2">
    <source>
        <dbReference type="EMBL" id="CZT45366.1"/>
    </source>
</evidence>
<dbReference type="AlphaFoldDB" id="A0A1E1M8E2"/>
<keyword evidence="3" id="KW-1185">Reference proteome</keyword>
<evidence type="ECO:0000256" key="1">
    <source>
        <dbReference type="SAM" id="MobiDB-lite"/>
    </source>
</evidence>
<evidence type="ECO:0000313" key="3">
    <source>
        <dbReference type="Proteomes" id="UP000177625"/>
    </source>
</evidence>
<dbReference type="Proteomes" id="UP000177625">
    <property type="component" value="Unassembled WGS sequence"/>
</dbReference>
<proteinExistence type="predicted"/>
<feature type="region of interest" description="Disordered" evidence="1">
    <location>
        <begin position="36"/>
        <end position="67"/>
    </location>
</feature>
<reference evidence="3" key="1">
    <citation type="submission" date="2016-03" db="EMBL/GenBank/DDBJ databases">
        <authorList>
            <person name="Guldener U."/>
        </authorList>
    </citation>
    <scope>NUCLEOTIDE SEQUENCE [LARGE SCALE GENOMIC DNA]</scope>
</reference>
<organism evidence="2 3">
    <name type="scientific">Rhynchosporium secalis</name>
    <name type="common">Barley scald fungus</name>
    <dbReference type="NCBI Taxonomy" id="38038"/>
    <lineage>
        <taxon>Eukaryota</taxon>
        <taxon>Fungi</taxon>
        <taxon>Dikarya</taxon>
        <taxon>Ascomycota</taxon>
        <taxon>Pezizomycotina</taxon>
        <taxon>Leotiomycetes</taxon>
        <taxon>Helotiales</taxon>
        <taxon>Ploettnerulaceae</taxon>
        <taxon>Rhynchosporium</taxon>
    </lineage>
</organism>
<protein>
    <submittedName>
        <fullName evidence="2">Uncharacterized protein</fullName>
    </submittedName>
</protein>